<dbReference type="InterPro" id="IPR016155">
    <property type="entry name" value="Mopterin_synth/thiamin_S_b"/>
</dbReference>
<dbReference type="GO" id="GO:1990133">
    <property type="term" value="C:molybdopterin adenylyltransferase complex"/>
    <property type="evidence" value="ECO:0007669"/>
    <property type="project" value="TreeGrafter"/>
</dbReference>
<evidence type="ECO:0000256" key="8">
    <source>
        <dbReference type="ARBA" id="ARBA00075076"/>
    </source>
</evidence>
<evidence type="ECO:0000313" key="18">
    <source>
        <dbReference type="Proteomes" id="UP000321057"/>
    </source>
</evidence>
<dbReference type="CDD" id="cd00754">
    <property type="entry name" value="Ubl_MoaD"/>
    <property type="match status" value="1"/>
</dbReference>
<evidence type="ECO:0000313" key="17">
    <source>
        <dbReference type="Proteomes" id="UP000283576"/>
    </source>
</evidence>
<dbReference type="SUPFAM" id="SSF54285">
    <property type="entry name" value="MoaD/ThiS"/>
    <property type="match status" value="1"/>
</dbReference>
<reference evidence="15 16" key="2">
    <citation type="submission" date="2018-06" db="EMBL/GenBank/DDBJ databases">
        <authorList>
            <consortium name="Pathogen Informatics"/>
            <person name="Doyle S."/>
        </authorList>
    </citation>
    <scope>NUCLEOTIDE SEQUENCE [LARGE SCALE GENOMIC DNA]</scope>
    <source>
        <strain evidence="15 16">NCTC12195</strain>
    </source>
</reference>
<evidence type="ECO:0000256" key="7">
    <source>
        <dbReference type="ARBA" id="ARBA00063099"/>
    </source>
</evidence>
<evidence type="ECO:0000256" key="1">
    <source>
        <dbReference type="ARBA" id="ARBA00005046"/>
    </source>
</evidence>
<dbReference type="EMBL" id="UHDK01000001">
    <property type="protein sequence ID" value="SUM34477.1"/>
    <property type="molecule type" value="Genomic_DNA"/>
</dbReference>
<dbReference type="PANTHER" id="PTHR33359">
    <property type="entry name" value="MOLYBDOPTERIN SYNTHASE SULFUR CARRIER SUBUNIT"/>
    <property type="match status" value="1"/>
</dbReference>
<keyword evidence="18" id="KW-1185">Reference proteome</keyword>
<evidence type="ECO:0000256" key="9">
    <source>
        <dbReference type="ARBA" id="ARBA00076711"/>
    </source>
</evidence>
<comment type="pathway">
    <text evidence="1">Cofactor biosynthesis; molybdopterin biosynthesis.</text>
</comment>
<evidence type="ECO:0000256" key="5">
    <source>
        <dbReference type="ARBA" id="ARBA00024247"/>
    </source>
</evidence>
<dbReference type="AlphaFoldDB" id="A0A0D0QW89"/>
<comment type="function">
    <text evidence="6">Involved in sulfur transfer in the conversion of molybdopterin precursor Z to molybdopterin.</text>
</comment>
<reference evidence="13 18" key="3">
    <citation type="submission" date="2019-07" db="EMBL/GenBank/DDBJ databases">
        <title>Whole genome shotgun sequence of Staphylococcus gallinarum NBRC 109767.</title>
        <authorList>
            <person name="Hosoyama A."/>
            <person name="Uohara A."/>
            <person name="Ohji S."/>
            <person name="Ichikawa N."/>
        </authorList>
    </citation>
    <scope>NUCLEOTIDE SEQUENCE [LARGE SCALE GENOMIC DNA]</scope>
    <source>
        <strain evidence="13 18">NBRC 109767</strain>
    </source>
</reference>
<proteinExistence type="inferred from homology"/>
<evidence type="ECO:0000313" key="14">
    <source>
        <dbReference type="EMBL" id="RIL44057.1"/>
    </source>
</evidence>
<dbReference type="InterPro" id="IPR012675">
    <property type="entry name" value="Beta-grasp_dom_sf"/>
</dbReference>
<dbReference type="Proteomes" id="UP000321057">
    <property type="component" value="Unassembled WGS sequence"/>
</dbReference>
<gene>
    <name evidence="14" type="primary">moaD</name>
    <name evidence="14" type="ORF">BUZ01_05350</name>
    <name evidence="15" type="ORF">NCTC12195_04002</name>
    <name evidence="13" type="ORF">SGA02_15170</name>
</gene>
<dbReference type="GeneID" id="93844463"/>
<name>A0A0D0QW89_STAGA</name>
<dbReference type="RefSeq" id="WP_042739103.1">
    <property type="nucleotide sequence ID" value="NZ_BKAX01000004.1"/>
</dbReference>
<evidence type="ECO:0000256" key="10">
    <source>
        <dbReference type="ARBA" id="ARBA00077809"/>
    </source>
</evidence>
<dbReference type="InterPro" id="IPR044672">
    <property type="entry name" value="MOCS2A"/>
</dbReference>
<keyword evidence="3" id="KW-0501">Molybdenum cofactor biosynthesis</keyword>
<dbReference type="Proteomes" id="UP000283576">
    <property type="component" value="Unassembled WGS sequence"/>
</dbReference>
<evidence type="ECO:0000313" key="16">
    <source>
        <dbReference type="Proteomes" id="UP000255277"/>
    </source>
</evidence>
<evidence type="ECO:0000256" key="6">
    <source>
        <dbReference type="ARBA" id="ARBA00054425"/>
    </source>
</evidence>
<evidence type="ECO:0000313" key="13">
    <source>
        <dbReference type="EMBL" id="GEQ05689.1"/>
    </source>
</evidence>
<dbReference type="EMBL" id="BKAX01000004">
    <property type="protein sequence ID" value="GEQ05689.1"/>
    <property type="molecule type" value="Genomic_DNA"/>
</dbReference>
<organism evidence="14 17">
    <name type="scientific">Staphylococcus gallinarum</name>
    <dbReference type="NCBI Taxonomy" id="1293"/>
    <lineage>
        <taxon>Bacteria</taxon>
        <taxon>Bacillati</taxon>
        <taxon>Bacillota</taxon>
        <taxon>Bacilli</taxon>
        <taxon>Bacillales</taxon>
        <taxon>Staphylococcaceae</taxon>
        <taxon>Staphylococcus</taxon>
    </lineage>
</organism>
<dbReference type="UniPathway" id="UPA00344"/>
<evidence type="ECO:0000256" key="12">
    <source>
        <dbReference type="ARBA" id="ARBA00078992"/>
    </source>
</evidence>
<accession>A0A0D0QW89</accession>
<sequence>MRVLYFAELRELLDKHDEEIDLSYDITVKSFVQHIIERYPEIAKVKFQIAVNEEFVKDDDIVQSNDTVALIPPVSGG</sequence>
<evidence type="ECO:0000256" key="11">
    <source>
        <dbReference type="ARBA" id="ARBA00078020"/>
    </source>
</evidence>
<dbReference type="GO" id="GO:0006777">
    <property type="term" value="P:Mo-molybdopterin cofactor biosynthetic process"/>
    <property type="evidence" value="ECO:0007669"/>
    <property type="project" value="UniProtKB-KW"/>
</dbReference>
<comment type="similarity">
    <text evidence="4">Belongs to the MoaD family.</text>
</comment>
<dbReference type="InterPro" id="IPR003749">
    <property type="entry name" value="ThiS/MoaD-like"/>
</dbReference>
<dbReference type="PANTHER" id="PTHR33359:SF1">
    <property type="entry name" value="MOLYBDOPTERIN SYNTHASE SULFUR CARRIER SUBUNIT"/>
    <property type="match status" value="1"/>
</dbReference>
<evidence type="ECO:0000256" key="3">
    <source>
        <dbReference type="ARBA" id="ARBA00023150"/>
    </source>
</evidence>
<evidence type="ECO:0000313" key="15">
    <source>
        <dbReference type="EMBL" id="SUM34477.1"/>
    </source>
</evidence>
<comment type="subunit">
    <text evidence="7">Heterotetramer of 2 MoaD subunits and 2 MoaE subunits. Forms a stable heterotetrameric complex of 2 MoaD and 2 MoeB during adenylation of MoaD by MoeB. During catalysis MoaD shuttles between the two heterotetrameric complexes.</text>
</comment>
<dbReference type="Pfam" id="PF02597">
    <property type="entry name" value="ThiS"/>
    <property type="match status" value="1"/>
</dbReference>
<dbReference type="Proteomes" id="UP000255277">
    <property type="component" value="Unassembled WGS sequence"/>
</dbReference>
<dbReference type="OrthoDB" id="9801945at2"/>
<dbReference type="GO" id="GO:0000166">
    <property type="term" value="F:nucleotide binding"/>
    <property type="evidence" value="ECO:0007669"/>
    <property type="project" value="UniProtKB-KW"/>
</dbReference>
<dbReference type="STRING" id="1293.SH09_07885"/>
<evidence type="ECO:0000256" key="2">
    <source>
        <dbReference type="ARBA" id="ARBA00022741"/>
    </source>
</evidence>
<dbReference type="NCBIfam" id="TIGR01682">
    <property type="entry name" value="moaD"/>
    <property type="match status" value="1"/>
</dbReference>
<dbReference type="Gene3D" id="3.10.20.30">
    <property type="match status" value="1"/>
</dbReference>
<protein>
    <recommendedName>
        <fullName evidence="5">Molybdopterin synthase sulfur carrier subunit</fullName>
    </recommendedName>
    <alternativeName>
        <fullName evidence="11">MPT synthase subunit 1</fullName>
    </alternativeName>
    <alternativeName>
        <fullName evidence="8">Molybdenum cofactor biosynthesis protein D</fullName>
    </alternativeName>
    <alternativeName>
        <fullName evidence="10">Molybdopterin-converting factor small subunit</fullName>
    </alternativeName>
    <alternativeName>
        <fullName evidence="9">Molybdopterin-converting factor subunit 1</fullName>
    </alternativeName>
    <alternativeName>
        <fullName evidence="12">Sulfur carrier protein MoaD</fullName>
    </alternativeName>
</protein>
<dbReference type="FunFam" id="3.10.20.30:FF:000010">
    <property type="entry name" value="Molybdopterin synthase sulfur carrier subunit"/>
    <property type="match status" value="1"/>
</dbReference>
<evidence type="ECO:0000256" key="4">
    <source>
        <dbReference type="ARBA" id="ARBA00024200"/>
    </source>
</evidence>
<reference evidence="14 17" key="1">
    <citation type="journal article" date="2016" name="Front. Microbiol.">
        <title>Comprehensive Phylogenetic Analysis of Bovine Non-aureus Staphylococci Species Based on Whole-Genome Sequencing.</title>
        <authorList>
            <person name="Naushad S."/>
            <person name="Barkema H.W."/>
            <person name="Luby C."/>
            <person name="Condas L.A."/>
            <person name="Nobrega D.B."/>
            <person name="Carson D.A."/>
            <person name="De Buck J."/>
        </authorList>
    </citation>
    <scope>NUCLEOTIDE SEQUENCE [LARGE SCALE GENOMIC DNA]</scope>
    <source>
        <strain evidence="14 17">SNUC 1388</strain>
    </source>
</reference>
<keyword evidence="2" id="KW-0547">Nucleotide-binding</keyword>
<dbReference type="EMBL" id="QXRZ01000002">
    <property type="protein sequence ID" value="RIL44057.1"/>
    <property type="molecule type" value="Genomic_DNA"/>
</dbReference>